<dbReference type="InterPro" id="IPR007423">
    <property type="entry name" value="Sel_put"/>
</dbReference>
<dbReference type="Proteomes" id="UP000829069">
    <property type="component" value="Chromosome"/>
</dbReference>
<evidence type="ECO:0000313" key="3">
    <source>
        <dbReference type="Proteomes" id="UP000829069"/>
    </source>
</evidence>
<evidence type="ECO:0000256" key="1">
    <source>
        <dbReference type="SAM" id="MobiDB-lite"/>
    </source>
</evidence>
<reference evidence="2 3" key="1">
    <citation type="submission" date="2022-03" db="EMBL/GenBank/DDBJ databases">
        <title>Isotopic signatures of nitrous oxide derived from detoxification processes.</title>
        <authorList>
            <person name="Behrendt U."/>
            <person name="Buchen C."/>
            <person name="Well R."/>
            <person name="Ulrich A."/>
            <person name="Rohe L."/>
            <person name="Kolb S."/>
            <person name="Schloter M."/>
            <person name="Horn M.A."/>
            <person name="Augustin J."/>
        </authorList>
    </citation>
    <scope>NUCLEOTIDE SEQUENCE [LARGE SCALE GENOMIC DNA]</scope>
    <source>
        <strain evidence="2 3">S4-C24</strain>
    </source>
</reference>
<evidence type="ECO:0000313" key="2">
    <source>
        <dbReference type="EMBL" id="UNK45435.1"/>
    </source>
</evidence>
<dbReference type="EMBL" id="CP093326">
    <property type="protein sequence ID" value="UNK45435.1"/>
    <property type="molecule type" value="Genomic_DNA"/>
</dbReference>
<dbReference type="RefSeq" id="WP_241913653.1">
    <property type="nucleotide sequence ID" value="NZ_CP093326.1"/>
</dbReference>
<sequence length="69" mass="8480">MMSSVNWPQARRGWHRFAWYFKGVMGEHAYQDYLEHHRRAHPGTEPMSEREFWRDKTDRQENNPQGRCC</sequence>
<name>A0ABY3W596_9MICC</name>
<proteinExistence type="predicted"/>
<accession>A0ABY3W596</accession>
<organism evidence="2 3">
    <name type="scientific">Arthrobacter sulfonylureivorans</name>
    <dbReference type="NCBI Taxonomy" id="2486855"/>
    <lineage>
        <taxon>Bacteria</taxon>
        <taxon>Bacillati</taxon>
        <taxon>Actinomycetota</taxon>
        <taxon>Actinomycetes</taxon>
        <taxon>Micrococcales</taxon>
        <taxon>Micrococcaceae</taxon>
        <taxon>Arthrobacter</taxon>
    </lineage>
</organism>
<gene>
    <name evidence="2" type="ORF">MNQ99_16165</name>
</gene>
<keyword evidence="3" id="KW-1185">Reference proteome</keyword>
<feature type="region of interest" description="Disordered" evidence="1">
    <location>
        <begin position="39"/>
        <end position="69"/>
    </location>
</feature>
<dbReference type="Pfam" id="PF04328">
    <property type="entry name" value="Sel_put"/>
    <property type="match status" value="1"/>
</dbReference>
<protein>
    <submittedName>
        <fullName evidence="2">YbdD/YjiX family protein</fullName>
    </submittedName>
</protein>
<feature type="compositionally biased region" description="Basic and acidic residues" evidence="1">
    <location>
        <begin position="47"/>
        <end position="61"/>
    </location>
</feature>